<evidence type="ECO:0000313" key="1">
    <source>
        <dbReference type="EMBL" id="CAG9134091.1"/>
    </source>
</evidence>
<name>A0A8S4G2H3_PLUXY</name>
<proteinExistence type="predicted"/>
<protein>
    <submittedName>
        <fullName evidence="1">(diamondback moth) hypothetical protein</fullName>
    </submittedName>
</protein>
<dbReference type="EMBL" id="CAJHNJ030000072">
    <property type="protein sequence ID" value="CAG9134091.1"/>
    <property type="molecule type" value="Genomic_DNA"/>
</dbReference>
<reference evidence="1" key="1">
    <citation type="submission" date="2020-11" db="EMBL/GenBank/DDBJ databases">
        <authorList>
            <person name="Whiteford S."/>
        </authorList>
    </citation>
    <scope>NUCLEOTIDE SEQUENCE</scope>
</reference>
<accession>A0A8S4G2H3</accession>
<dbReference type="Proteomes" id="UP000653454">
    <property type="component" value="Unassembled WGS sequence"/>
</dbReference>
<keyword evidence="2" id="KW-1185">Reference proteome</keyword>
<evidence type="ECO:0000313" key="2">
    <source>
        <dbReference type="Proteomes" id="UP000653454"/>
    </source>
</evidence>
<comment type="caution">
    <text evidence="1">The sequence shown here is derived from an EMBL/GenBank/DDBJ whole genome shotgun (WGS) entry which is preliminary data.</text>
</comment>
<sequence>MLALGRSWFSAFRWRYSAVMRLACWALSSQERYEAASLTNEELVFRDRWGGLTLLHARNLTTRLLINNSTFVSTTHSRVQPTPPH</sequence>
<dbReference type="AlphaFoldDB" id="A0A8S4G2H3"/>
<gene>
    <name evidence="1" type="ORF">PLXY2_LOCUS12357</name>
</gene>
<organism evidence="1 2">
    <name type="scientific">Plutella xylostella</name>
    <name type="common">Diamondback moth</name>
    <name type="synonym">Plutella maculipennis</name>
    <dbReference type="NCBI Taxonomy" id="51655"/>
    <lineage>
        <taxon>Eukaryota</taxon>
        <taxon>Metazoa</taxon>
        <taxon>Ecdysozoa</taxon>
        <taxon>Arthropoda</taxon>
        <taxon>Hexapoda</taxon>
        <taxon>Insecta</taxon>
        <taxon>Pterygota</taxon>
        <taxon>Neoptera</taxon>
        <taxon>Endopterygota</taxon>
        <taxon>Lepidoptera</taxon>
        <taxon>Glossata</taxon>
        <taxon>Ditrysia</taxon>
        <taxon>Yponomeutoidea</taxon>
        <taxon>Plutellidae</taxon>
        <taxon>Plutella</taxon>
    </lineage>
</organism>